<evidence type="ECO:0000313" key="1">
    <source>
        <dbReference type="EMBL" id="GLU46108.1"/>
    </source>
</evidence>
<protein>
    <submittedName>
        <fullName evidence="1">Uncharacterized protein</fullName>
    </submittedName>
</protein>
<dbReference type="Proteomes" id="UP001165092">
    <property type="component" value="Unassembled WGS sequence"/>
</dbReference>
<name>A0A9W6P2U0_9ACTN</name>
<organism evidence="1 2">
    <name type="scientific">Nocardiopsis ansamitocini</name>
    <dbReference type="NCBI Taxonomy" id="1670832"/>
    <lineage>
        <taxon>Bacteria</taxon>
        <taxon>Bacillati</taxon>
        <taxon>Actinomycetota</taxon>
        <taxon>Actinomycetes</taxon>
        <taxon>Streptosporangiales</taxon>
        <taxon>Nocardiopsidaceae</taxon>
        <taxon>Nocardiopsis</taxon>
    </lineage>
</organism>
<proteinExistence type="predicted"/>
<accession>A0A9W6P2U0</accession>
<comment type="caution">
    <text evidence="1">The sequence shown here is derived from an EMBL/GenBank/DDBJ whole genome shotgun (WGS) entry which is preliminary data.</text>
</comment>
<gene>
    <name evidence="1" type="ORF">Nans01_04590</name>
</gene>
<reference evidence="1" key="1">
    <citation type="submission" date="2023-02" db="EMBL/GenBank/DDBJ databases">
        <title>Nocardiopsis ansamitocini NBRC 112285.</title>
        <authorList>
            <person name="Ichikawa N."/>
            <person name="Sato H."/>
            <person name="Tonouchi N."/>
        </authorList>
    </citation>
    <scope>NUCLEOTIDE SEQUENCE</scope>
    <source>
        <strain evidence="1">NBRC 112285</strain>
    </source>
</reference>
<dbReference type="AlphaFoldDB" id="A0A9W6P2U0"/>
<keyword evidence="2" id="KW-1185">Reference proteome</keyword>
<evidence type="ECO:0000313" key="2">
    <source>
        <dbReference type="Proteomes" id="UP001165092"/>
    </source>
</evidence>
<sequence length="70" mass="7923">MAWSWRYERADGTVLADPDTALPQEMLSSKGDAESWLGESWRELRAEGVERVTLLENDAVIYTMSLSEDS</sequence>
<dbReference type="RefSeq" id="WP_285756966.1">
    <property type="nucleotide sequence ID" value="NZ_BSQG01000001.1"/>
</dbReference>
<dbReference type="EMBL" id="BSQG01000001">
    <property type="protein sequence ID" value="GLU46108.1"/>
    <property type="molecule type" value="Genomic_DNA"/>
</dbReference>